<protein>
    <submittedName>
        <fullName evidence="1">Uncharacterized protein</fullName>
    </submittedName>
</protein>
<accession>A0ABS1C2D7</accession>
<name>A0ABS1C2D7_9BACT</name>
<gene>
    <name evidence="1" type="ORF">I5M27_11245</name>
</gene>
<keyword evidence="2" id="KW-1185">Reference proteome</keyword>
<proteinExistence type="predicted"/>
<comment type="caution">
    <text evidence="1">The sequence shown here is derived from an EMBL/GenBank/DDBJ whole genome shotgun (WGS) entry which is preliminary data.</text>
</comment>
<evidence type="ECO:0000313" key="2">
    <source>
        <dbReference type="Proteomes" id="UP000644147"/>
    </source>
</evidence>
<evidence type="ECO:0000313" key="1">
    <source>
        <dbReference type="EMBL" id="MBK0403564.1"/>
    </source>
</evidence>
<dbReference type="EMBL" id="JAEHFX010000005">
    <property type="protein sequence ID" value="MBK0403564.1"/>
    <property type="molecule type" value="Genomic_DNA"/>
</dbReference>
<sequence>MNEKGEEIKVVQTEKLYEMLDLIRRKPNMWLTSKSITSLQDFLNGYLMVRWNDESLYNPGDSSFADFVLWILEKGEWKFTKHNVFSSILLDENNGDEEKGFDKFFEYLETFINGKGKSIL</sequence>
<organism evidence="1 2">
    <name type="scientific">Adhaeribacter terrigena</name>
    <dbReference type="NCBI Taxonomy" id="2793070"/>
    <lineage>
        <taxon>Bacteria</taxon>
        <taxon>Pseudomonadati</taxon>
        <taxon>Bacteroidota</taxon>
        <taxon>Cytophagia</taxon>
        <taxon>Cytophagales</taxon>
        <taxon>Hymenobacteraceae</taxon>
        <taxon>Adhaeribacter</taxon>
    </lineage>
</organism>
<dbReference type="RefSeq" id="WP_200506311.1">
    <property type="nucleotide sequence ID" value="NZ_JAEHFX010000005.1"/>
</dbReference>
<dbReference type="Proteomes" id="UP000644147">
    <property type="component" value="Unassembled WGS sequence"/>
</dbReference>
<reference evidence="1 2" key="1">
    <citation type="submission" date="2020-12" db="EMBL/GenBank/DDBJ databases">
        <title>Bacterial novel species Adhaeribacter sp. BT258 isolated from soil.</title>
        <authorList>
            <person name="Jung H.-Y."/>
        </authorList>
    </citation>
    <scope>NUCLEOTIDE SEQUENCE [LARGE SCALE GENOMIC DNA]</scope>
    <source>
        <strain evidence="1 2">BT258</strain>
    </source>
</reference>